<evidence type="ECO:0000256" key="2">
    <source>
        <dbReference type="SAM" id="MobiDB-lite"/>
    </source>
</evidence>
<gene>
    <name evidence="3" type="primary">iolB</name>
    <name evidence="3" type="ORF">E0H75_42455</name>
</gene>
<dbReference type="InterPro" id="IPR021120">
    <property type="entry name" value="KduI/IolB_isomerase"/>
</dbReference>
<dbReference type="InterPro" id="IPR011051">
    <property type="entry name" value="RmlC_Cupin_sf"/>
</dbReference>
<comment type="caution">
    <text evidence="3">The sequence shown here is derived from an EMBL/GenBank/DDBJ whole genome shotgun (WGS) entry which is preliminary data.</text>
</comment>
<keyword evidence="4" id="KW-1185">Reference proteome</keyword>
<evidence type="ECO:0000313" key="4">
    <source>
        <dbReference type="Proteomes" id="UP000293342"/>
    </source>
</evidence>
<reference evidence="3 4" key="1">
    <citation type="submission" date="2019-02" db="EMBL/GenBank/DDBJ databases">
        <title>Kribbella capetownensis sp. nov. and Kribbella speibonae sp. nov., isolated from soil.</title>
        <authorList>
            <person name="Curtis S.M."/>
            <person name="Norton I."/>
            <person name="Everest G.J."/>
            <person name="Meyers P.R."/>
        </authorList>
    </citation>
    <scope>NUCLEOTIDE SEQUENCE [LARGE SCALE GENOMIC DNA]</scope>
    <source>
        <strain evidence="3 4">YM53</strain>
    </source>
</reference>
<protein>
    <submittedName>
        <fullName evidence="3">5-deoxy-glucuronate isomerase</fullName>
        <ecNumber evidence="3">5.3.1.30</ecNumber>
    </submittedName>
</protein>
<dbReference type="InterPro" id="IPR014710">
    <property type="entry name" value="RmlC-like_jellyroll"/>
</dbReference>
<dbReference type="GO" id="GO:0102482">
    <property type="term" value="F:5-deoxy-D-glucuronate isomerase activity"/>
    <property type="evidence" value="ECO:0007669"/>
    <property type="project" value="UniProtKB-EC"/>
</dbReference>
<organism evidence="3 4">
    <name type="scientific">Kribbella capetownensis</name>
    <dbReference type="NCBI Taxonomy" id="1572659"/>
    <lineage>
        <taxon>Bacteria</taxon>
        <taxon>Bacillati</taxon>
        <taxon>Actinomycetota</taxon>
        <taxon>Actinomycetes</taxon>
        <taxon>Propionibacteriales</taxon>
        <taxon>Kribbellaceae</taxon>
        <taxon>Kribbella</taxon>
    </lineage>
</organism>
<feature type="region of interest" description="Disordered" evidence="2">
    <location>
        <begin position="291"/>
        <end position="315"/>
    </location>
</feature>
<dbReference type="SUPFAM" id="SSF51182">
    <property type="entry name" value="RmlC-like cupins"/>
    <property type="match status" value="1"/>
</dbReference>
<dbReference type="AlphaFoldDB" id="A0A4R0IIN6"/>
<evidence type="ECO:0000256" key="1">
    <source>
        <dbReference type="ARBA" id="ARBA00023235"/>
    </source>
</evidence>
<dbReference type="Proteomes" id="UP000293342">
    <property type="component" value="Unassembled WGS sequence"/>
</dbReference>
<dbReference type="OrthoDB" id="9799936at2"/>
<dbReference type="PANTHER" id="PTHR39193">
    <property type="entry name" value="5-DEOXY-GLUCURONATE ISOMERASE"/>
    <property type="match status" value="1"/>
</dbReference>
<evidence type="ECO:0000313" key="3">
    <source>
        <dbReference type="EMBL" id="TCC33281.1"/>
    </source>
</evidence>
<accession>A0A4R0IIN6</accession>
<dbReference type="GO" id="GO:0019310">
    <property type="term" value="P:inositol catabolic process"/>
    <property type="evidence" value="ECO:0007669"/>
    <property type="project" value="InterPro"/>
</dbReference>
<dbReference type="EMBL" id="SJKD01000020">
    <property type="protein sequence ID" value="TCC33281.1"/>
    <property type="molecule type" value="Genomic_DNA"/>
</dbReference>
<dbReference type="NCBIfam" id="TIGR04378">
    <property type="entry name" value="myo_inos_iolB"/>
    <property type="match status" value="1"/>
</dbReference>
<sequence length="315" mass="34219">MSRWFRPAGSTARQGFDVAVTPGEKDWEHSGLYVATLRPGQSVEIDTSDCEYLVLPLSGSAEVIVDGETLPLGGRADVFAGPTDLAYVPRNSTLAVTSAGGARIAFPHAKAASDYPYHRIGVEQVETELRGAGVASRQVRNFGTPAVLEADSIIACEVLTPAGNWSSYPPHKHDEHKPGKESVLEEIYYFELQLSDVAPEGVKGNDPIGYQRVYGTENRPIDVLAEVRDGDVVLVPHGWHGPAMAPPGYDMYYLNVMAGPGTERQWLITDDPNHGWVRDLWATQQIDPRLPFGATEPFGSAEPFDTAEPFGGEES</sequence>
<dbReference type="InterPro" id="IPR024203">
    <property type="entry name" value="Deoxy-glucuronate_isom_IolB"/>
</dbReference>
<dbReference type="PANTHER" id="PTHR39193:SF1">
    <property type="entry name" value="5-DEOXY-GLUCURONATE ISOMERASE"/>
    <property type="match status" value="1"/>
</dbReference>
<dbReference type="RefSeq" id="WP_131519412.1">
    <property type="nucleotide sequence ID" value="NZ_SJKD01000020.1"/>
</dbReference>
<dbReference type="Pfam" id="PF04962">
    <property type="entry name" value="KduI"/>
    <property type="match status" value="1"/>
</dbReference>
<dbReference type="PIRSF" id="PIRSF036628">
    <property type="entry name" value="IolB"/>
    <property type="match status" value="1"/>
</dbReference>
<name>A0A4R0IIN6_9ACTN</name>
<keyword evidence="1 3" id="KW-0413">Isomerase</keyword>
<proteinExistence type="predicted"/>
<dbReference type="GO" id="GO:0008880">
    <property type="term" value="F:glucuronate isomerase activity"/>
    <property type="evidence" value="ECO:0007669"/>
    <property type="project" value="InterPro"/>
</dbReference>
<dbReference type="Gene3D" id="2.60.120.10">
    <property type="entry name" value="Jelly Rolls"/>
    <property type="match status" value="2"/>
</dbReference>
<dbReference type="EC" id="5.3.1.30" evidence="3"/>